<dbReference type="AlphaFoldDB" id="A0A060SMX2"/>
<protein>
    <recommendedName>
        <fullName evidence="2">NAD(P)-binding domain-containing protein</fullName>
    </recommendedName>
</protein>
<feature type="chain" id="PRO_5001592426" description="NAD(P)-binding domain-containing protein" evidence="1">
    <location>
        <begin position="20"/>
        <end position="300"/>
    </location>
</feature>
<dbReference type="InterPro" id="IPR036291">
    <property type="entry name" value="NAD(P)-bd_dom_sf"/>
</dbReference>
<dbReference type="GO" id="GO:0005737">
    <property type="term" value="C:cytoplasm"/>
    <property type="evidence" value="ECO:0007669"/>
    <property type="project" value="TreeGrafter"/>
</dbReference>
<dbReference type="OMA" id="AWRPAHE"/>
<feature type="signal peptide" evidence="1">
    <location>
        <begin position="1"/>
        <end position="19"/>
    </location>
</feature>
<dbReference type="InterPro" id="IPR016040">
    <property type="entry name" value="NAD(P)-bd_dom"/>
</dbReference>
<dbReference type="Proteomes" id="UP000029665">
    <property type="component" value="Unassembled WGS sequence"/>
</dbReference>
<dbReference type="Gene3D" id="3.40.50.720">
    <property type="entry name" value="NAD(P)-binding Rossmann-like Domain"/>
    <property type="match status" value="1"/>
</dbReference>
<evidence type="ECO:0000313" key="3">
    <source>
        <dbReference type="EMBL" id="CDO75541.1"/>
    </source>
</evidence>
<organism evidence="3 4">
    <name type="scientific">Pycnoporus cinnabarinus</name>
    <name type="common">Cinnabar-red polypore</name>
    <name type="synonym">Trametes cinnabarina</name>
    <dbReference type="NCBI Taxonomy" id="5643"/>
    <lineage>
        <taxon>Eukaryota</taxon>
        <taxon>Fungi</taxon>
        <taxon>Dikarya</taxon>
        <taxon>Basidiomycota</taxon>
        <taxon>Agaricomycotina</taxon>
        <taxon>Agaricomycetes</taxon>
        <taxon>Polyporales</taxon>
        <taxon>Polyporaceae</taxon>
        <taxon>Trametes</taxon>
    </lineage>
</organism>
<gene>
    <name evidence="3" type="ORF">BN946_scf184883.g3</name>
</gene>
<dbReference type="OrthoDB" id="10000533at2759"/>
<dbReference type="GO" id="GO:0004029">
    <property type="term" value="F:aldehyde dehydrogenase (NAD+) activity"/>
    <property type="evidence" value="ECO:0007669"/>
    <property type="project" value="TreeGrafter"/>
</dbReference>
<comment type="caution">
    <text evidence="3">The sequence shown here is derived from an EMBL/GenBank/DDBJ whole genome shotgun (WGS) entry which is preliminary data.</text>
</comment>
<keyword evidence="4" id="KW-1185">Reference proteome</keyword>
<name>A0A060SMX2_PYCCI</name>
<sequence length="300" mass="32569">MKVLILGATGFIGLPVAQAFVRAGHVVYGQTRSAAKGKQLAAEEIIPIVADVQNPAVYLPLIARVDAIIDAVGGTDLRRVSQFLLNAIASAVQKHRSPHAPKLTYVYTSGTWVHGENRDDVVGDTSPLGLTPELVAWRPAQEQRVVTNPHLNGIVIRPALLYGRSASLMAPFFRKAYEGHVEWPGTPGGRLALIHCDDLAVLYVLAAEKAAIAGEKIFDAANDVSESTDAFLQWLVEVSGAKQPYQYTPPTNLFEAALNTTTIIRPYLGRALLGWQPRKAGLLDHMDVYYNAWKASEGLL</sequence>
<dbReference type="EMBL" id="CCBP010000279">
    <property type="protein sequence ID" value="CDO75541.1"/>
    <property type="molecule type" value="Genomic_DNA"/>
</dbReference>
<evidence type="ECO:0000259" key="2">
    <source>
        <dbReference type="Pfam" id="PF13460"/>
    </source>
</evidence>
<proteinExistence type="predicted"/>
<reference evidence="3" key="1">
    <citation type="submission" date="2014-01" db="EMBL/GenBank/DDBJ databases">
        <title>The genome of the white-rot fungus Pycnoporus cinnabarinus: a basidiomycete model with a versatile arsenal for lignocellulosic biomass breakdown.</title>
        <authorList>
            <person name="Levasseur A."/>
            <person name="Lomascolo A."/>
            <person name="Ruiz-Duenas F.J."/>
            <person name="Uzan E."/>
            <person name="Piumi F."/>
            <person name="Kues U."/>
            <person name="Ram A.F.J."/>
            <person name="Murat C."/>
            <person name="Haon M."/>
            <person name="Benoit I."/>
            <person name="Arfi Y."/>
            <person name="Chevret D."/>
            <person name="Drula E."/>
            <person name="Kwon M.J."/>
            <person name="Gouret P."/>
            <person name="Lesage-Meessen L."/>
            <person name="Lombard V."/>
            <person name="Mariette J."/>
            <person name="Noirot C."/>
            <person name="Park J."/>
            <person name="Patyshakuliyeva A."/>
            <person name="Wieneger R.A.B."/>
            <person name="Wosten H.A.B."/>
            <person name="Martin F."/>
            <person name="Coutinho P.M."/>
            <person name="de Vries R."/>
            <person name="Martinez A.T."/>
            <person name="Klopp C."/>
            <person name="Pontarotti P."/>
            <person name="Henrissat B."/>
            <person name="Record E."/>
        </authorList>
    </citation>
    <scope>NUCLEOTIDE SEQUENCE [LARGE SCALE GENOMIC DNA]</scope>
    <source>
        <strain evidence="3">BRFM137</strain>
    </source>
</reference>
<keyword evidence="1" id="KW-0732">Signal</keyword>
<dbReference type="PANTHER" id="PTHR48079:SF3">
    <property type="entry name" value="NAD-DEPENDENT EPIMERASE_DEHYDRATASE DOMAIN-CONTAINING PROTEIN"/>
    <property type="match status" value="1"/>
</dbReference>
<dbReference type="SUPFAM" id="SSF51735">
    <property type="entry name" value="NAD(P)-binding Rossmann-fold domains"/>
    <property type="match status" value="1"/>
</dbReference>
<accession>A0A060SMX2</accession>
<evidence type="ECO:0000313" key="4">
    <source>
        <dbReference type="Proteomes" id="UP000029665"/>
    </source>
</evidence>
<feature type="domain" description="NAD(P)-binding" evidence="2">
    <location>
        <begin position="7"/>
        <end position="97"/>
    </location>
</feature>
<dbReference type="InterPro" id="IPR051783">
    <property type="entry name" value="NAD(P)-dependent_oxidoreduct"/>
</dbReference>
<evidence type="ECO:0000256" key="1">
    <source>
        <dbReference type="SAM" id="SignalP"/>
    </source>
</evidence>
<dbReference type="STRING" id="5643.A0A060SMX2"/>
<dbReference type="PANTHER" id="PTHR48079">
    <property type="entry name" value="PROTEIN YEEZ"/>
    <property type="match status" value="1"/>
</dbReference>
<dbReference type="HOGENOM" id="CLU_007383_12_3_1"/>
<dbReference type="Pfam" id="PF13460">
    <property type="entry name" value="NAD_binding_10"/>
    <property type="match status" value="1"/>
</dbReference>